<evidence type="ECO:0000313" key="2">
    <source>
        <dbReference type="Proteomes" id="UP000050509"/>
    </source>
</evidence>
<feature type="non-terminal residue" evidence="1">
    <location>
        <position position="1"/>
    </location>
</feature>
<gene>
    <name evidence="1" type="ORF">SE17_10995</name>
</gene>
<evidence type="ECO:0008006" key="3">
    <source>
        <dbReference type="Google" id="ProtNLM"/>
    </source>
</evidence>
<keyword evidence="2" id="KW-1185">Reference proteome</keyword>
<dbReference type="EMBL" id="LJCR01000315">
    <property type="protein sequence ID" value="KPV53200.1"/>
    <property type="molecule type" value="Genomic_DNA"/>
</dbReference>
<proteinExistence type="predicted"/>
<sequence>LNPPSGCRFHTRCPRRQMLPDGGAICATHEPPFQDAGNGHRILCHIPLEMLRTLDPVVQEETT</sequence>
<reference evidence="1 2" key="1">
    <citation type="submission" date="2015-09" db="EMBL/GenBank/DDBJ databases">
        <title>Draft genome sequence of Kouleothrix aurantiaca JCM 19913.</title>
        <authorList>
            <person name="Hemp J."/>
        </authorList>
    </citation>
    <scope>NUCLEOTIDE SEQUENCE [LARGE SCALE GENOMIC DNA]</scope>
    <source>
        <strain evidence="1 2">COM-B</strain>
    </source>
</reference>
<name>A0A0P9D5V3_9CHLR</name>
<protein>
    <recommendedName>
        <fullName evidence="3">Peptide ABC transporter ATP-binding protein</fullName>
    </recommendedName>
</protein>
<accession>A0A0P9D5V3</accession>
<dbReference type="AlphaFoldDB" id="A0A0P9D5V3"/>
<comment type="caution">
    <text evidence="1">The sequence shown here is derived from an EMBL/GenBank/DDBJ whole genome shotgun (WGS) entry which is preliminary data.</text>
</comment>
<evidence type="ECO:0000313" key="1">
    <source>
        <dbReference type="EMBL" id="KPV53200.1"/>
    </source>
</evidence>
<dbReference type="Proteomes" id="UP000050509">
    <property type="component" value="Unassembled WGS sequence"/>
</dbReference>
<organism evidence="1 2">
    <name type="scientific">Kouleothrix aurantiaca</name>
    <dbReference type="NCBI Taxonomy" id="186479"/>
    <lineage>
        <taxon>Bacteria</taxon>
        <taxon>Bacillati</taxon>
        <taxon>Chloroflexota</taxon>
        <taxon>Chloroflexia</taxon>
        <taxon>Chloroflexales</taxon>
        <taxon>Roseiflexineae</taxon>
        <taxon>Roseiflexaceae</taxon>
        <taxon>Kouleothrix</taxon>
    </lineage>
</organism>